<evidence type="ECO:0000313" key="4">
    <source>
        <dbReference type="EMBL" id="RXH74583.1"/>
    </source>
</evidence>
<dbReference type="InterPro" id="IPR029058">
    <property type="entry name" value="AB_hydrolase_fold"/>
</dbReference>
<name>A0A498I0D4_MALDO</name>
<evidence type="ECO:0000256" key="1">
    <source>
        <dbReference type="ARBA" id="ARBA00008645"/>
    </source>
</evidence>
<dbReference type="InterPro" id="IPR000073">
    <property type="entry name" value="AB_hydrolase_1"/>
</dbReference>
<dbReference type="SUPFAM" id="SSF53474">
    <property type="entry name" value="alpha/beta-Hydrolases"/>
    <property type="match status" value="1"/>
</dbReference>
<dbReference type="Proteomes" id="UP000290289">
    <property type="component" value="Chromosome 15"/>
</dbReference>
<dbReference type="AlphaFoldDB" id="A0A498I0D4"/>
<evidence type="ECO:0000313" key="5">
    <source>
        <dbReference type="Proteomes" id="UP000290289"/>
    </source>
</evidence>
<comment type="similarity">
    <text evidence="1">Belongs to the AB hydrolase superfamily.</text>
</comment>
<protein>
    <recommendedName>
        <fullName evidence="3">AB hydrolase-1 domain-containing protein</fullName>
    </recommendedName>
</protein>
<gene>
    <name evidence="4" type="ORF">DVH24_029304</name>
</gene>
<feature type="domain" description="AB hydrolase-1" evidence="3">
    <location>
        <begin position="22"/>
        <end position="259"/>
    </location>
</feature>
<dbReference type="PANTHER" id="PTHR43039">
    <property type="entry name" value="ESTERASE-RELATED"/>
    <property type="match status" value="1"/>
</dbReference>
<sequence>MVLEKNLSTAMNARIVGSGVEAVVLAHGYGGDQSVWDKIVPYLAQLYRVLVFDWPFSGAVNNKEGDDLKLFDPAGKYSSYDAFALDLIALLDEFNLKSTVFVGHSMSGMIGCIASVKRPDLFKSLILIGASPRYINIDDYEGGFEMSDITQIISAIESNYHNWAASFATLAVGTNDPLSVEKFVKCLRRMRPEIALALAKTVFYSDHRDIIDKVSTPCTIISTSSDIVAPKSVAFYMQKKMKENPNVKIINTDGHFPQLTAHLELLDVLGQVLGLKFDQDPYIIG</sequence>
<reference evidence="4 5" key="1">
    <citation type="submission" date="2018-10" db="EMBL/GenBank/DDBJ databases">
        <title>A high-quality apple genome assembly.</title>
        <authorList>
            <person name="Hu J."/>
        </authorList>
    </citation>
    <scope>NUCLEOTIDE SEQUENCE [LARGE SCALE GENOMIC DNA]</scope>
    <source>
        <strain evidence="5">cv. HFTH1</strain>
        <tissue evidence="4">Young leaf</tissue>
    </source>
</reference>
<evidence type="ECO:0000256" key="2">
    <source>
        <dbReference type="ARBA" id="ARBA00022801"/>
    </source>
</evidence>
<proteinExistence type="inferred from homology"/>
<organism evidence="4 5">
    <name type="scientific">Malus domestica</name>
    <name type="common">Apple</name>
    <name type="synonym">Pyrus malus</name>
    <dbReference type="NCBI Taxonomy" id="3750"/>
    <lineage>
        <taxon>Eukaryota</taxon>
        <taxon>Viridiplantae</taxon>
        <taxon>Streptophyta</taxon>
        <taxon>Embryophyta</taxon>
        <taxon>Tracheophyta</taxon>
        <taxon>Spermatophyta</taxon>
        <taxon>Magnoliopsida</taxon>
        <taxon>eudicotyledons</taxon>
        <taxon>Gunneridae</taxon>
        <taxon>Pentapetalae</taxon>
        <taxon>rosids</taxon>
        <taxon>fabids</taxon>
        <taxon>Rosales</taxon>
        <taxon>Rosaceae</taxon>
        <taxon>Amygdaloideae</taxon>
        <taxon>Maleae</taxon>
        <taxon>Malus</taxon>
    </lineage>
</organism>
<dbReference type="Gene3D" id="3.40.50.1820">
    <property type="entry name" value="alpha/beta hydrolase"/>
    <property type="match status" value="1"/>
</dbReference>
<evidence type="ECO:0000259" key="3">
    <source>
        <dbReference type="Pfam" id="PF00561"/>
    </source>
</evidence>
<dbReference type="Pfam" id="PF00561">
    <property type="entry name" value="Abhydrolase_1"/>
    <property type="match status" value="1"/>
</dbReference>
<keyword evidence="5" id="KW-1185">Reference proteome</keyword>
<dbReference type="STRING" id="3750.A0A498I0D4"/>
<dbReference type="FunFam" id="3.40.50.1820:FF:000042">
    <property type="entry name" value="probable strigolactone esterase DAD2"/>
    <property type="match status" value="1"/>
</dbReference>
<dbReference type="EMBL" id="RDQH01000341">
    <property type="protein sequence ID" value="RXH74583.1"/>
    <property type="molecule type" value="Genomic_DNA"/>
</dbReference>
<accession>A0A498I0D4</accession>
<comment type="caution">
    <text evidence="4">The sequence shown here is derived from an EMBL/GenBank/DDBJ whole genome shotgun (WGS) entry which is preliminary data.</text>
</comment>
<dbReference type="GO" id="GO:0016787">
    <property type="term" value="F:hydrolase activity"/>
    <property type="evidence" value="ECO:0007669"/>
    <property type="project" value="UniProtKB-KW"/>
</dbReference>
<keyword evidence="2" id="KW-0378">Hydrolase</keyword>